<evidence type="ECO:0000313" key="1">
    <source>
        <dbReference type="EMBL" id="ADL50633.1"/>
    </source>
</evidence>
<organism evidence="1 2">
    <name type="scientific">Clostridium cellulovorans (strain ATCC 35296 / DSM 3052 / OCM 3 / 743B)</name>
    <dbReference type="NCBI Taxonomy" id="573061"/>
    <lineage>
        <taxon>Bacteria</taxon>
        <taxon>Bacillati</taxon>
        <taxon>Bacillota</taxon>
        <taxon>Clostridia</taxon>
        <taxon>Eubacteriales</taxon>
        <taxon>Clostridiaceae</taxon>
        <taxon>Clostridium</taxon>
    </lineage>
</organism>
<protein>
    <submittedName>
        <fullName evidence="1">Uncharacterized protein</fullName>
    </submittedName>
</protein>
<evidence type="ECO:0000313" key="2">
    <source>
        <dbReference type="Proteomes" id="UP000002730"/>
    </source>
</evidence>
<name>D9SSN6_CLOC7</name>
<dbReference type="AlphaFoldDB" id="D9SSN6"/>
<gene>
    <name evidence="1" type="ordered locus">Clocel_0863</name>
</gene>
<accession>D9SSN6</accession>
<dbReference type="EMBL" id="CP002160">
    <property type="protein sequence ID" value="ADL50633.1"/>
    <property type="molecule type" value="Genomic_DNA"/>
</dbReference>
<proteinExistence type="predicted"/>
<keyword evidence="2" id="KW-1185">Reference proteome</keyword>
<dbReference type="HOGENOM" id="CLU_3134064_0_0_9"/>
<dbReference type="RefSeq" id="WP_010076528.1">
    <property type="nucleotide sequence ID" value="NC_014393.1"/>
</dbReference>
<reference evidence="1 2" key="1">
    <citation type="submission" date="2010-08" db="EMBL/GenBank/DDBJ databases">
        <title>Complete sequence of Clostridium cellulovorans 743B.</title>
        <authorList>
            <consortium name="US DOE Joint Genome Institute"/>
            <person name="Lucas S."/>
            <person name="Copeland A."/>
            <person name="Lapidus A."/>
            <person name="Cheng J.-F."/>
            <person name="Bruce D."/>
            <person name="Goodwin L."/>
            <person name="Pitluck S."/>
            <person name="Chertkov O."/>
            <person name="Detter J.C."/>
            <person name="Han C."/>
            <person name="Tapia R."/>
            <person name="Land M."/>
            <person name="Hauser L."/>
            <person name="Chang Y.-J."/>
            <person name="Jeffries C."/>
            <person name="Kyrpides N."/>
            <person name="Ivanova N."/>
            <person name="Mikhailova N."/>
            <person name="Hemme C.L."/>
            <person name="Woyke T."/>
        </authorList>
    </citation>
    <scope>NUCLEOTIDE SEQUENCE [LARGE SCALE GENOMIC DNA]</scope>
    <source>
        <strain evidence="2">ATCC 35296 / DSM 3052 / OCM 3 / 743B</strain>
    </source>
</reference>
<dbReference type="STRING" id="573061.Clocel_0863"/>
<dbReference type="Proteomes" id="UP000002730">
    <property type="component" value="Chromosome"/>
</dbReference>
<dbReference type="KEGG" id="ccb:Clocel_0863"/>
<sequence length="49" mass="5604">MKLVNEVCNLNKAITSKKTGLDPRTIPKYLDPNFETDMLHVEKMVNELA</sequence>